<dbReference type="Pfam" id="PF07728">
    <property type="entry name" value="AAA_5"/>
    <property type="match status" value="6"/>
</dbReference>
<dbReference type="GO" id="GO:0000027">
    <property type="term" value="P:ribosomal large subunit assembly"/>
    <property type="evidence" value="ECO:0007669"/>
    <property type="project" value="TreeGrafter"/>
</dbReference>
<proteinExistence type="inferred from homology"/>
<evidence type="ECO:0000256" key="6">
    <source>
        <dbReference type="ARBA" id="ARBA00022840"/>
    </source>
</evidence>
<dbReference type="PANTHER" id="PTHR48103:SF2">
    <property type="entry name" value="MIDASIN"/>
    <property type="match status" value="1"/>
</dbReference>
<dbReference type="InterPro" id="IPR027417">
    <property type="entry name" value="P-loop_NTPase"/>
</dbReference>
<evidence type="ECO:0000256" key="1">
    <source>
        <dbReference type="ARBA" id="ARBA00004604"/>
    </source>
</evidence>
<dbReference type="Proteomes" id="UP000284706">
    <property type="component" value="Unassembled WGS sequence"/>
</dbReference>
<dbReference type="STRING" id="231916.A0A409WRR2"/>
<dbReference type="InterPro" id="IPR003593">
    <property type="entry name" value="AAA+_ATPase"/>
</dbReference>
<dbReference type="SMART" id="SM00382">
    <property type="entry name" value="AAA"/>
    <property type="match status" value="3"/>
</dbReference>
<dbReference type="Pfam" id="PF17865">
    <property type="entry name" value="AAA_lid_5"/>
    <property type="match status" value="1"/>
</dbReference>
<evidence type="ECO:0000256" key="9">
    <source>
        <dbReference type="ARBA" id="ARBA00077000"/>
    </source>
</evidence>
<dbReference type="InterPro" id="IPR040848">
    <property type="entry name" value="AAA_lid_7"/>
</dbReference>
<dbReference type="Pfam" id="PF17867">
    <property type="entry name" value="AAA_lid_7"/>
    <property type="match status" value="2"/>
</dbReference>
<evidence type="ECO:0000256" key="2">
    <source>
        <dbReference type="ARBA" id="ARBA00004642"/>
    </source>
</evidence>
<protein>
    <recommendedName>
        <fullName evidence="4">Midasin</fullName>
    </recommendedName>
    <alternativeName>
        <fullName evidence="9">MIDAS-containing protein</fullName>
    </alternativeName>
</protein>
<evidence type="ECO:0000256" key="4">
    <source>
        <dbReference type="ARBA" id="ARBA00017143"/>
    </source>
</evidence>
<dbReference type="InterPro" id="IPR025662">
    <property type="entry name" value="Sigma_54_int_dom_ATP-bd_1"/>
</dbReference>
<keyword evidence="13" id="KW-1185">Reference proteome</keyword>
<comment type="caution">
    <text evidence="12">The sequence shown here is derived from an EMBL/GenBank/DDBJ whole genome shotgun (WGS) entry which is preliminary data.</text>
</comment>
<evidence type="ECO:0000259" key="11">
    <source>
        <dbReference type="SMART" id="SM00382"/>
    </source>
</evidence>
<evidence type="ECO:0000256" key="3">
    <source>
        <dbReference type="ARBA" id="ARBA00007188"/>
    </source>
</evidence>
<dbReference type="InterPro" id="IPR041190">
    <property type="entry name" value="Midasin_AAA_lid_5"/>
</dbReference>
<keyword evidence="8" id="KW-0539">Nucleus</keyword>
<dbReference type="InterPro" id="IPR011704">
    <property type="entry name" value="ATPase_dyneun-rel_AAA"/>
</dbReference>
<comment type="similarity">
    <text evidence="3">Belongs to the midasin family.</text>
</comment>
<feature type="domain" description="AAA+ ATPase" evidence="11">
    <location>
        <begin position="1422"/>
        <end position="1639"/>
    </location>
</feature>
<keyword evidence="7" id="KW-0143">Chaperone</keyword>
<evidence type="ECO:0000256" key="10">
    <source>
        <dbReference type="SAM" id="MobiDB-lite"/>
    </source>
</evidence>
<accession>A0A409WRR2</accession>
<dbReference type="EMBL" id="NHYE01004895">
    <property type="protein sequence ID" value="PPQ81166.1"/>
    <property type="molecule type" value="Genomic_DNA"/>
</dbReference>
<sequence length="1693" mass="189147">MSFASTIHNPLAINLRRQKDALLSSIPPNTTHYAALKSVTTTRQLLSTLPSLLAVPAYTKLVATLFRPILTDLCARWLENENGAEEHLVALCYLIEVHEELFPILNQLLLNFFEEGPLSFITDDITPNSVNTLRLQRLILAYYRILQANRELPNHHSWSPAPLAALIWTPHLDNGVRLLAIRCYSLQVGMGEAERCKLEEEILGEYCGVDCQLNYGQNLDGTEKETDGWVMPVVELKRVREERDAIVTEPIDYYSREAAEETTLIDETDLCPLVANVHGVLLLRTSSTSTIDSPLIPLPSSIDALRQLSFHISLRLPTLLTSAPSAGKALLLSHLAKVLYPDTQNQIVSIHLADTSLDPRSLLGSYISSTTQPGTFEWKEGVLVRAMREGKWVVFEDIDRGSNEVLGVIKPLVESLTLGKWIGGRARMSVPSRGTVIAHADFMLFATRSVPPTRNSTFHSPTFFGAHKFSEVVIQAPSSEELLTIVNTNFPRLAGNAAQLIINMWDSVRKLGTHNTGRDVGLRELQKFCQRVDRLLPASHQPMDISMDDDKPPSLADIFPNPSLREEMYLEARDVFFGAGTLTASTRAHAEAVAQLIAEFLHLDSERQQWLLHRKAPELEVEKDANGRTLAVRVGRTRLGANTRKLGISSTPARPFAMHKPALTLLSRISNAVSHNEPVLLTGETGTGKTSVVSHLASLLNRPLISLNLSHQTESSDLIGGLKPIDARIPGSELQERFLTLFGNTFSRKKNEKFEVEVRKAVNECKWKRAVGLWKESTRMAVERIRSKKGEDRSVVIYARDLVVADNDCRTSRQLDDEAPRKRRKTEPSESKSSEEAWSAFLADVENFEVQHVHGKGKFAFGFVEGPLVKALRSGDWVLLDEVNLASPETLECISSLLQGPTASITLTEHGSLEPVPRHPDFRLFACMNPATDVGKKDLPPNIRSRFTEIDVPPPDADKETLLSIITQYLGHVAVSDKRIIMDIAEFYIAVKQVAESRQIADGSNHRPHFSMRTLVRALTFAADTASSYSLRRSVWEGCLMAFTMVLDGKSAEMVVALARKHLLASVKNPKSLLAKDPQPPPQGTYIKFGPFYLEKGPLEEDLAEEYIITPSVEQKLIDLSRIILTRRFPVLIEGPTSAGKTSSVEYLAKRTGHRFVRINNHEHTDIQEYLGSYVSDPVSGKLVFKDGLLVQALRHGHWIVLDELNLAPTDVLEALNRLLDDNRELVIPETQEVVRPHPHFMLFATQNPPGLYAGRKVLSRAFRNRFLEVHFEDVPQAELETILCQRCQIAPSYGKRIVSVFRELQKRRQTSRVFESKHGFATLRDLFRWAGRDAVGYQELAENGYMLLAERARRTEDKLAVKEVIESIMGVRIDEDAMYDLFRPGVDMTAYLGRPVPTSSKLIWTKAMQRLYILVCRGLRFNEPMLLVGETGSGKTSVCQVFADAGSQRLLTLNCHQNTETADLIGGLRPVRNRGSLRAEIVKDALEALKSIGIDDVPPAVDALGAMLLSTIKSNNLAGDAQARLEDIHRRLLQLNSIFEWHDGPLVEAMHRGDVFLLDEISLADDSVLERLNSVLEPSRSIILAERGGMDSEEAAVRASIDFKLLATMNPGGDYGKKELSPALRNRFTEVWVPPVDDINDLQLIVGSLWKSDALRPYTSPVLEFIDWLCSRVGDRSLMSLRDILVSFVYNP</sequence>
<feature type="domain" description="AAA+ ATPase" evidence="11">
    <location>
        <begin position="675"/>
        <end position="986"/>
    </location>
</feature>
<dbReference type="InParanoid" id="A0A409WRR2"/>
<dbReference type="GO" id="GO:0016887">
    <property type="term" value="F:ATP hydrolysis activity"/>
    <property type="evidence" value="ECO:0007669"/>
    <property type="project" value="InterPro"/>
</dbReference>
<dbReference type="GO" id="GO:0005524">
    <property type="term" value="F:ATP binding"/>
    <property type="evidence" value="ECO:0007669"/>
    <property type="project" value="UniProtKB-KW"/>
</dbReference>
<keyword evidence="5" id="KW-0547">Nucleotide-binding</keyword>
<dbReference type="GO" id="GO:0000055">
    <property type="term" value="P:ribosomal large subunit export from nucleus"/>
    <property type="evidence" value="ECO:0007669"/>
    <property type="project" value="TreeGrafter"/>
</dbReference>
<feature type="domain" description="AAA+ ATPase" evidence="11">
    <location>
        <begin position="1127"/>
        <end position="1273"/>
    </location>
</feature>
<dbReference type="SUPFAM" id="SSF52540">
    <property type="entry name" value="P-loop containing nucleoside triphosphate hydrolases"/>
    <property type="match status" value="5"/>
</dbReference>
<dbReference type="Gene3D" id="3.40.50.300">
    <property type="entry name" value="P-loop containing nucleotide triphosphate hydrolases"/>
    <property type="match status" value="5"/>
</dbReference>
<feature type="region of interest" description="Disordered" evidence="10">
    <location>
        <begin position="813"/>
        <end position="832"/>
    </location>
</feature>
<name>A0A409WRR2_9AGAR</name>
<reference evidence="12 13" key="1">
    <citation type="journal article" date="2018" name="Evol. Lett.">
        <title>Horizontal gene cluster transfer increased hallucinogenic mushroom diversity.</title>
        <authorList>
            <person name="Reynolds H.T."/>
            <person name="Vijayakumar V."/>
            <person name="Gluck-Thaler E."/>
            <person name="Korotkin H.B."/>
            <person name="Matheny P.B."/>
            <person name="Slot J.C."/>
        </authorList>
    </citation>
    <scope>NUCLEOTIDE SEQUENCE [LARGE SCALE GENOMIC DNA]</scope>
    <source>
        <strain evidence="12 13">SRW20</strain>
    </source>
</reference>
<dbReference type="FunFam" id="3.40.50.300:FF:000142">
    <property type="entry name" value="Midasin"/>
    <property type="match status" value="1"/>
</dbReference>
<evidence type="ECO:0000256" key="5">
    <source>
        <dbReference type="ARBA" id="ARBA00022741"/>
    </source>
</evidence>
<gene>
    <name evidence="12" type="ORF">CVT26_010478</name>
</gene>
<evidence type="ECO:0000313" key="12">
    <source>
        <dbReference type="EMBL" id="PPQ81166.1"/>
    </source>
</evidence>
<evidence type="ECO:0000256" key="8">
    <source>
        <dbReference type="ARBA" id="ARBA00023242"/>
    </source>
</evidence>
<keyword evidence="6" id="KW-0067">ATP-binding</keyword>
<dbReference type="GO" id="GO:0005730">
    <property type="term" value="C:nucleolus"/>
    <property type="evidence" value="ECO:0007669"/>
    <property type="project" value="UniProtKB-SubCell"/>
</dbReference>
<dbReference type="PROSITE" id="PS00675">
    <property type="entry name" value="SIGMA54_INTERACT_1"/>
    <property type="match status" value="2"/>
</dbReference>
<evidence type="ECO:0000256" key="7">
    <source>
        <dbReference type="ARBA" id="ARBA00023186"/>
    </source>
</evidence>
<organism evidence="12 13">
    <name type="scientific">Gymnopilus dilepis</name>
    <dbReference type="NCBI Taxonomy" id="231916"/>
    <lineage>
        <taxon>Eukaryota</taxon>
        <taxon>Fungi</taxon>
        <taxon>Dikarya</taxon>
        <taxon>Basidiomycota</taxon>
        <taxon>Agaricomycotina</taxon>
        <taxon>Agaricomycetes</taxon>
        <taxon>Agaricomycetidae</taxon>
        <taxon>Agaricales</taxon>
        <taxon>Agaricineae</taxon>
        <taxon>Hymenogastraceae</taxon>
        <taxon>Gymnopilus</taxon>
    </lineage>
</organism>
<dbReference type="PANTHER" id="PTHR48103">
    <property type="entry name" value="MIDASIN-RELATED"/>
    <property type="match status" value="1"/>
</dbReference>
<dbReference type="OrthoDB" id="5186at2759"/>
<evidence type="ECO:0000313" key="13">
    <source>
        <dbReference type="Proteomes" id="UP000284706"/>
    </source>
</evidence>
<dbReference type="GO" id="GO:0005654">
    <property type="term" value="C:nucleoplasm"/>
    <property type="evidence" value="ECO:0007669"/>
    <property type="project" value="UniProtKB-SubCell"/>
</dbReference>
<dbReference type="FunFam" id="3.40.50.300:FF:001368">
    <property type="entry name" value="Midasin"/>
    <property type="match status" value="1"/>
</dbReference>
<dbReference type="GO" id="GO:0030687">
    <property type="term" value="C:preribosome, large subunit precursor"/>
    <property type="evidence" value="ECO:0007669"/>
    <property type="project" value="TreeGrafter"/>
</dbReference>
<comment type="subcellular location">
    <subcellularLocation>
        <location evidence="1">Nucleus</location>
        <location evidence="1">Nucleolus</location>
    </subcellularLocation>
    <subcellularLocation>
        <location evidence="2">Nucleus</location>
        <location evidence="2">Nucleoplasm</location>
    </subcellularLocation>
</comment>